<keyword evidence="6 13" id="KW-0378">Hydrolase</keyword>
<comment type="subcellular location">
    <subcellularLocation>
        <location evidence="1 13">Cytoplasm</location>
    </subcellularLocation>
</comment>
<keyword evidence="5 13" id="KW-0028">Amino-acid biosynthesis</keyword>
<evidence type="ECO:0000256" key="2">
    <source>
        <dbReference type="ARBA" id="ARBA00005091"/>
    </source>
</evidence>
<evidence type="ECO:0000256" key="4">
    <source>
        <dbReference type="ARBA" id="ARBA00022490"/>
    </source>
</evidence>
<dbReference type="InterPro" id="IPR010139">
    <property type="entry name" value="Imidazole-glycPsynth_HisH"/>
</dbReference>
<dbReference type="AlphaFoldDB" id="A0A2P5SYK0"/>
<evidence type="ECO:0000256" key="5">
    <source>
        <dbReference type="ARBA" id="ARBA00022605"/>
    </source>
</evidence>
<keyword evidence="8 13" id="KW-0368">Histidine biosynthesis</keyword>
<comment type="catalytic activity">
    <reaction evidence="12 13">
        <text>L-glutamine + H2O = L-glutamate + NH4(+)</text>
        <dbReference type="Rhea" id="RHEA:15889"/>
        <dbReference type="ChEBI" id="CHEBI:15377"/>
        <dbReference type="ChEBI" id="CHEBI:28938"/>
        <dbReference type="ChEBI" id="CHEBI:29985"/>
        <dbReference type="ChEBI" id="CHEBI:58359"/>
        <dbReference type="EC" id="3.5.1.2"/>
    </reaction>
</comment>
<evidence type="ECO:0000256" key="9">
    <source>
        <dbReference type="ARBA" id="ARBA00023239"/>
    </source>
</evidence>
<evidence type="ECO:0000256" key="13">
    <source>
        <dbReference type="HAMAP-Rule" id="MF_00278"/>
    </source>
</evidence>
<evidence type="ECO:0000256" key="14">
    <source>
        <dbReference type="PIRSR" id="PIRSR000495-1"/>
    </source>
</evidence>
<evidence type="ECO:0000256" key="10">
    <source>
        <dbReference type="ARBA" id="ARBA00025299"/>
    </source>
</evidence>
<dbReference type="SUPFAM" id="SSF52317">
    <property type="entry name" value="Class I glutamine amidotransferase-like"/>
    <property type="match status" value="1"/>
</dbReference>
<protein>
    <recommendedName>
        <fullName evidence="13">Imidazole glycerol phosphate synthase subunit HisH</fullName>
        <ecNumber evidence="13">4.3.2.10</ecNumber>
    </recommendedName>
    <alternativeName>
        <fullName evidence="13">IGP synthase glutaminase subunit</fullName>
        <ecNumber evidence="13">3.5.1.2</ecNumber>
    </alternativeName>
    <alternativeName>
        <fullName evidence="13">IGP synthase subunit HisH</fullName>
    </alternativeName>
    <alternativeName>
        <fullName evidence="13">ImGP synthase subunit HisH</fullName>
        <shortName evidence="13">IGPS subunit HisH</shortName>
    </alternativeName>
</protein>
<feature type="active site" description="Nucleophile" evidence="13 14">
    <location>
        <position position="77"/>
    </location>
</feature>
<dbReference type="GO" id="GO:0000107">
    <property type="term" value="F:imidazoleglycerol-phosphate synthase activity"/>
    <property type="evidence" value="ECO:0007669"/>
    <property type="project" value="UniProtKB-UniRule"/>
</dbReference>
<dbReference type="Pfam" id="PF00117">
    <property type="entry name" value="GATase"/>
    <property type="match status" value="1"/>
</dbReference>
<evidence type="ECO:0000256" key="6">
    <source>
        <dbReference type="ARBA" id="ARBA00022801"/>
    </source>
</evidence>
<dbReference type="PIRSF" id="PIRSF000495">
    <property type="entry name" value="Amidotransf_hisH"/>
    <property type="match status" value="1"/>
</dbReference>
<dbReference type="NCBIfam" id="TIGR01855">
    <property type="entry name" value="IMP_synth_hisH"/>
    <property type="match status" value="1"/>
</dbReference>
<dbReference type="PROSITE" id="PS51273">
    <property type="entry name" value="GATASE_TYPE_1"/>
    <property type="match status" value="1"/>
</dbReference>
<reference evidence="16 17" key="1">
    <citation type="journal article" date="2018" name="Genome Biol. Evol.">
        <title>Cladogenesis and Genomic Streamlining in Extracellular Endosymbionts of Tropical Stink Bugs.</title>
        <authorList>
            <person name="Otero-Bravo A."/>
            <person name="Goffredi S."/>
            <person name="Sabree Z.L."/>
        </authorList>
    </citation>
    <scope>NUCLEOTIDE SEQUENCE [LARGE SCALE GENOMIC DNA]</scope>
    <source>
        <strain evidence="16 17">SoET</strain>
    </source>
</reference>
<evidence type="ECO:0000256" key="3">
    <source>
        <dbReference type="ARBA" id="ARBA00011152"/>
    </source>
</evidence>
<evidence type="ECO:0000256" key="11">
    <source>
        <dbReference type="ARBA" id="ARBA00047838"/>
    </source>
</evidence>
<evidence type="ECO:0000256" key="1">
    <source>
        <dbReference type="ARBA" id="ARBA00004496"/>
    </source>
</evidence>
<keyword evidence="9 13" id="KW-0456">Lyase</keyword>
<dbReference type="EC" id="3.5.1.2" evidence="13"/>
<comment type="pathway">
    <text evidence="2 13">Amino-acid biosynthesis; L-histidine biosynthesis; L-histidine from 5-phospho-alpha-D-ribose 1-diphosphate: step 5/9.</text>
</comment>
<dbReference type="GO" id="GO:0004359">
    <property type="term" value="F:glutaminase activity"/>
    <property type="evidence" value="ECO:0007669"/>
    <property type="project" value="UniProtKB-EC"/>
</dbReference>
<name>A0A2P5SYK0_9GAMM</name>
<dbReference type="Gene3D" id="3.40.50.880">
    <property type="match status" value="1"/>
</dbReference>
<dbReference type="PANTHER" id="PTHR42701:SF1">
    <property type="entry name" value="IMIDAZOLE GLYCEROL PHOSPHATE SYNTHASE SUBUNIT HISH"/>
    <property type="match status" value="1"/>
</dbReference>
<dbReference type="HAMAP" id="MF_00278">
    <property type="entry name" value="HisH"/>
    <property type="match status" value="1"/>
</dbReference>
<dbReference type="EMBL" id="PDKS01000001">
    <property type="protein sequence ID" value="PPI87417.1"/>
    <property type="molecule type" value="Genomic_DNA"/>
</dbReference>
<evidence type="ECO:0000313" key="16">
    <source>
        <dbReference type="EMBL" id="PPI87417.1"/>
    </source>
</evidence>
<dbReference type="GO" id="GO:0000105">
    <property type="term" value="P:L-histidine biosynthetic process"/>
    <property type="evidence" value="ECO:0007669"/>
    <property type="project" value="UniProtKB-UniRule"/>
</dbReference>
<feature type="active site" evidence="13 14">
    <location>
        <position position="180"/>
    </location>
</feature>
<feature type="domain" description="Glutamine amidotransferase" evidence="15">
    <location>
        <begin position="4"/>
        <end position="194"/>
    </location>
</feature>
<evidence type="ECO:0000256" key="8">
    <source>
        <dbReference type="ARBA" id="ARBA00023102"/>
    </source>
</evidence>
<organism evidence="16 17">
    <name type="scientific">Candidatus Pantoea edessiphila</name>
    <dbReference type="NCBI Taxonomy" id="2044610"/>
    <lineage>
        <taxon>Bacteria</taxon>
        <taxon>Pseudomonadati</taxon>
        <taxon>Pseudomonadota</taxon>
        <taxon>Gammaproteobacteria</taxon>
        <taxon>Enterobacterales</taxon>
        <taxon>Erwiniaceae</taxon>
        <taxon>Pantoea</taxon>
    </lineage>
</organism>
<evidence type="ECO:0000259" key="15">
    <source>
        <dbReference type="Pfam" id="PF00117"/>
    </source>
</evidence>
<gene>
    <name evidence="13 16" type="primary">hisH</name>
    <name evidence="16" type="ORF">CRV11_00565</name>
</gene>
<dbReference type="UniPathway" id="UPA00031">
    <property type="reaction ID" value="UER00010"/>
</dbReference>
<dbReference type="GO" id="GO:0005737">
    <property type="term" value="C:cytoplasm"/>
    <property type="evidence" value="ECO:0007669"/>
    <property type="project" value="UniProtKB-SubCell"/>
</dbReference>
<dbReference type="OrthoDB" id="9807137at2"/>
<proteinExistence type="inferred from homology"/>
<accession>A0A2P5SYK0</accession>
<dbReference type="FunFam" id="3.40.50.880:FF:000009">
    <property type="entry name" value="Imidazole glycerol phosphate synthase subunit HisH"/>
    <property type="match status" value="1"/>
</dbReference>
<keyword evidence="7 13" id="KW-0315">Glutamine amidotransferase</keyword>
<comment type="function">
    <text evidence="10 13">IGPS catalyzes the conversion of PRFAR and glutamine to IGP, AICAR and glutamate. The HisH subunit catalyzes the hydrolysis of glutamine to glutamate and ammonia as part of the synthesis of IGP and AICAR. The resulting ammonia molecule is channeled to the active site of HisF.</text>
</comment>
<dbReference type="InterPro" id="IPR029062">
    <property type="entry name" value="Class_I_gatase-like"/>
</dbReference>
<feature type="active site" evidence="13 14">
    <location>
        <position position="178"/>
    </location>
</feature>
<dbReference type="CDD" id="cd01748">
    <property type="entry name" value="GATase1_IGP_Synthase"/>
    <property type="match status" value="1"/>
</dbReference>
<keyword evidence="4 13" id="KW-0963">Cytoplasm</keyword>
<dbReference type="InterPro" id="IPR017926">
    <property type="entry name" value="GATASE"/>
</dbReference>
<comment type="catalytic activity">
    <reaction evidence="11 13">
        <text>5-[(5-phospho-1-deoxy-D-ribulos-1-ylimino)methylamino]-1-(5-phospho-beta-D-ribosyl)imidazole-4-carboxamide + L-glutamine = D-erythro-1-(imidazol-4-yl)glycerol 3-phosphate + 5-amino-1-(5-phospho-beta-D-ribosyl)imidazole-4-carboxamide + L-glutamate + H(+)</text>
        <dbReference type="Rhea" id="RHEA:24793"/>
        <dbReference type="ChEBI" id="CHEBI:15378"/>
        <dbReference type="ChEBI" id="CHEBI:29985"/>
        <dbReference type="ChEBI" id="CHEBI:58278"/>
        <dbReference type="ChEBI" id="CHEBI:58359"/>
        <dbReference type="ChEBI" id="CHEBI:58475"/>
        <dbReference type="ChEBI" id="CHEBI:58525"/>
        <dbReference type="EC" id="4.3.2.10"/>
    </reaction>
</comment>
<evidence type="ECO:0000256" key="12">
    <source>
        <dbReference type="ARBA" id="ARBA00049534"/>
    </source>
</evidence>
<dbReference type="EC" id="4.3.2.10" evidence="13"/>
<comment type="caution">
    <text evidence="16">The sequence shown here is derived from an EMBL/GenBank/DDBJ whole genome shotgun (WGS) entry which is preliminary data.</text>
</comment>
<dbReference type="PANTHER" id="PTHR42701">
    <property type="entry name" value="IMIDAZOLE GLYCEROL PHOSPHATE SYNTHASE SUBUNIT HISH"/>
    <property type="match status" value="1"/>
</dbReference>
<evidence type="ECO:0000256" key="7">
    <source>
        <dbReference type="ARBA" id="ARBA00022962"/>
    </source>
</evidence>
<evidence type="ECO:0000313" key="17">
    <source>
        <dbReference type="Proteomes" id="UP000296034"/>
    </source>
</evidence>
<dbReference type="Proteomes" id="UP000296034">
    <property type="component" value="Unassembled WGS sequence"/>
</dbReference>
<sequence length="196" mass="22242">MKVVIIDTGCSNILSIKWAFKRIGYNTYVSCDPDIVLSADKLILPGIGTVKTVMKHLNKKKLINLIKSYKKPVLGICLGMQILGSNSEENEGIKTLGIINEPVLLMNYQNLILPHTGWNKIKFLSNNDLFKNIQDNSYFYFMHSYAMPLSTNTIGQFYHGKTFTAVMQKDNFFGVQFHPERSSKAGLQLLKNFLEI</sequence>
<comment type="subunit">
    <text evidence="3 13">Heterodimer of HisH and HisF.</text>
</comment>
<dbReference type="RefSeq" id="WP_136131414.1">
    <property type="nucleotide sequence ID" value="NZ_PDKS01000001.1"/>
</dbReference>
<dbReference type="GO" id="GO:0016829">
    <property type="term" value="F:lyase activity"/>
    <property type="evidence" value="ECO:0007669"/>
    <property type="project" value="UniProtKB-KW"/>
</dbReference>